<evidence type="ECO:0000313" key="1">
    <source>
        <dbReference type="EMBL" id="EMR69910.1"/>
    </source>
</evidence>
<sequence>MADAMSKLVADADGFNDILNELSQVHRHMAVLLRRIRHSTGQLSLGEIQQQDLDRKLNELKAKKMGEIEGNLIRLMTVHKDTWREIDQLSQGINAALDTARGVEGDEVSHQRHRLR</sequence>
<proteinExistence type="predicted"/>
<dbReference type="HOGENOM" id="CLU_2096869_0_0_1"/>
<evidence type="ECO:0000313" key="2">
    <source>
        <dbReference type="Proteomes" id="UP000012174"/>
    </source>
</evidence>
<accession>M7TTB1</accession>
<dbReference type="AlphaFoldDB" id="M7TTB1"/>
<name>M7TTB1_EUTLA</name>
<protein>
    <submittedName>
        <fullName evidence="1">Uncharacterized protein</fullName>
    </submittedName>
</protein>
<dbReference type="EMBL" id="KB705996">
    <property type="protein sequence ID" value="EMR69910.1"/>
    <property type="molecule type" value="Genomic_DNA"/>
</dbReference>
<keyword evidence="2" id="KW-1185">Reference proteome</keyword>
<dbReference type="Proteomes" id="UP000012174">
    <property type="component" value="Unassembled WGS sequence"/>
</dbReference>
<gene>
    <name evidence="1" type="ORF">UCREL1_3052</name>
</gene>
<organism evidence="1 2">
    <name type="scientific">Eutypa lata (strain UCR-EL1)</name>
    <name type="common">Grapevine dieback disease fungus</name>
    <name type="synonym">Eutypa armeniacae</name>
    <dbReference type="NCBI Taxonomy" id="1287681"/>
    <lineage>
        <taxon>Eukaryota</taxon>
        <taxon>Fungi</taxon>
        <taxon>Dikarya</taxon>
        <taxon>Ascomycota</taxon>
        <taxon>Pezizomycotina</taxon>
        <taxon>Sordariomycetes</taxon>
        <taxon>Xylariomycetidae</taxon>
        <taxon>Xylariales</taxon>
        <taxon>Diatrypaceae</taxon>
        <taxon>Eutypa</taxon>
    </lineage>
</organism>
<reference evidence="2" key="1">
    <citation type="journal article" date="2013" name="Genome Announc.">
        <title>Draft genome sequence of the grapevine dieback fungus Eutypa lata UCR-EL1.</title>
        <authorList>
            <person name="Blanco-Ulate B."/>
            <person name="Rolshausen P.E."/>
            <person name="Cantu D."/>
        </authorList>
    </citation>
    <scope>NUCLEOTIDE SEQUENCE [LARGE SCALE GENOMIC DNA]</scope>
    <source>
        <strain evidence="2">UCR-EL1</strain>
    </source>
</reference>
<dbReference type="KEGG" id="ela:UCREL1_3052"/>